<feature type="chain" id="PRO_5031255617" description="Secreted protein" evidence="2">
    <location>
        <begin position="26"/>
        <end position="70"/>
    </location>
</feature>
<sequence length="70" mass="7314">MSVLKWMCSASLVMGLMVFSIGCDSKTAAPPVENTDDPDITMPAEGEAPAANPMGDAPTEEAPAEEKTEE</sequence>
<feature type="region of interest" description="Disordered" evidence="1">
    <location>
        <begin position="25"/>
        <end position="70"/>
    </location>
</feature>
<organism evidence="3 4">
    <name type="scientific">Bremerella alba</name>
    <dbReference type="NCBI Taxonomy" id="980252"/>
    <lineage>
        <taxon>Bacteria</taxon>
        <taxon>Pseudomonadati</taxon>
        <taxon>Planctomycetota</taxon>
        <taxon>Planctomycetia</taxon>
        <taxon>Pirellulales</taxon>
        <taxon>Pirellulaceae</taxon>
        <taxon>Bremerella</taxon>
    </lineage>
</organism>
<protein>
    <recommendedName>
        <fullName evidence="5">Secreted protein</fullName>
    </recommendedName>
</protein>
<reference evidence="3 4" key="1">
    <citation type="submission" date="2020-05" db="EMBL/GenBank/DDBJ databases">
        <title>Bremerella alba sp. nov., a novel planctomycete isolated from the surface of the macroalga Fucus spiralis.</title>
        <authorList>
            <person name="Godinho O."/>
            <person name="Botelho R."/>
            <person name="Albuquerque L."/>
            <person name="Wiegand S."/>
            <person name="Da Costa M.S."/>
            <person name="Lobo-Da-Cunha A."/>
            <person name="Jogler C."/>
            <person name="Lage O.M."/>
        </authorList>
    </citation>
    <scope>NUCLEOTIDE SEQUENCE [LARGE SCALE GENOMIC DNA]</scope>
    <source>
        <strain evidence="3 4">FF15</strain>
    </source>
</reference>
<keyword evidence="2" id="KW-0732">Signal</keyword>
<evidence type="ECO:0000256" key="1">
    <source>
        <dbReference type="SAM" id="MobiDB-lite"/>
    </source>
</evidence>
<accession>A0A7V8V794</accession>
<dbReference type="EMBL" id="JABRWO010000008">
    <property type="protein sequence ID" value="MBA2116004.1"/>
    <property type="molecule type" value="Genomic_DNA"/>
</dbReference>
<keyword evidence="4" id="KW-1185">Reference proteome</keyword>
<dbReference type="Proteomes" id="UP000551616">
    <property type="component" value="Unassembled WGS sequence"/>
</dbReference>
<dbReference type="AlphaFoldDB" id="A0A7V8V794"/>
<feature type="signal peptide" evidence="2">
    <location>
        <begin position="1"/>
        <end position="25"/>
    </location>
</feature>
<dbReference type="PROSITE" id="PS51257">
    <property type="entry name" value="PROKAR_LIPOPROTEIN"/>
    <property type="match status" value="1"/>
</dbReference>
<evidence type="ECO:0000313" key="3">
    <source>
        <dbReference type="EMBL" id="MBA2116004.1"/>
    </source>
</evidence>
<comment type="caution">
    <text evidence="3">The sequence shown here is derived from an EMBL/GenBank/DDBJ whole genome shotgun (WGS) entry which is preliminary data.</text>
</comment>
<evidence type="ECO:0000256" key="2">
    <source>
        <dbReference type="SAM" id="SignalP"/>
    </source>
</evidence>
<proteinExistence type="predicted"/>
<name>A0A7V8V794_9BACT</name>
<dbReference type="RefSeq" id="WP_207397420.1">
    <property type="nucleotide sequence ID" value="NZ_JABRWO010000008.1"/>
</dbReference>
<gene>
    <name evidence="3" type="ORF">HOV93_31920</name>
</gene>
<evidence type="ECO:0000313" key="4">
    <source>
        <dbReference type="Proteomes" id="UP000551616"/>
    </source>
</evidence>
<evidence type="ECO:0008006" key="5">
    <source>
        <dbReference type="Google" id="ProtNLM"/>
    </source>
</evidence>